<evidence type="ECO:0000259" key="2">
    <source>
        <dbReference type="Pfam" id="PF13579"/>
    </source>
</evidence>
<keyword evidence="3" id="KW-0328">Glycosyltransferase</keyword>
<dbReference type="PANTHER" id="PTHR45947">
    <property type="entry name" value="SULFOQUINOVOSYL TRANSFERASE SQD2"/>
    <property type="match status" value="1"/>
</dbReference>
<gene>
    <name evidence="3" type="primary">mshA_4</name>
    <name evidence="3" type="ORF">Thiowin_04532</name>
</gene>
<dbReference type="InterPro" id="IPR001296">
    <property type="entry name" value="Glyco_trans_1"/>
</dbReference>
<accession>A0ABZ0SI99</accession>
<dbReference type="Proteomes" id="UP001432180">
    <property type="component" value="Chromosome"/>
</dbReference>
<dbReference type="EMBL" id="CP121472">
    <property type="protein sequence ID" value="WPL19411.1"/>
    <property type="molecule type" value="Genomic_DNA"/>
</dbReference>
<dbReference type="GO" id="GO:0102710">
    <property type="term" value="F:D-inositol-3-phosphate glycosyltransferase activity"/>
    <property type="evidence" value="ECO:0007669"/>
    <property type="project" value="UniProtKB-EC"/>
</dbReference>
<dbReference type="InterPro" id="IPR028098">
    <property type="entry name" value="Glyco_trans_4-like_N"/>
</dbReference>
<dbReference type="SUPFAM" id="SSF53756">
    <property type="entry name" value="UDP-Glycosyltransferase/glycogen phosphorylase"/>
    <property type="match status" value="1"/>
</dbReference>
<reference evidence="3 4" key="1">
    <citation type="journal article" date="2023" name="Microorganisms">
        <title>Thiorhodovibrio frisius and Trv. litoralis spp. nov., Two Novel Members from a Clade of Fastidious Purple Sulfur Bacteria That Exhibit Unique Red-Shifted Light-Harvesting Capabilities.</title>
        <authorList>
            <person name="Methner A."/>
            <person name="Kuzyk S.B."/>
            <person name="Petersen J."/>
            <person name="Bauer S."/>
            <person name="Brinkmann H."/>
            <person name="Sichau K."/>
            <person name="Wanner G."/>
            <person name="Wolf J."/>
            <person name="Neumann-Schaal M."/>
            <person name="Henke P."/>
            <person name="Tank M."/>
            <person name="Sproer C."/>
            <person name="Bunk B."/>
            <person name="Overmann J."/>
        </authorList>
    </citation>
    <scope>NUCLEOTIDE SEQUENCE [LARGE SCALE GENOMIC DNA]</scope>
    <source>
        <strain evidence="3 4">DSM 6702</strain>
    </source>
</reference>
<evidence type="ECO:0000313" key="4">
    <source>
        <dbReference type="Proteomes" id="UP001432180"/>
    </source>
</evidence>
<dbReference type="Gene3D" id="3.40.50.2000">
    <property type="entry name" value="Glycogen Phosphorylase B"/>
    <property type="match status" value="2"/>
</dbReference>
<organism evidence="3 4">
    <name type="scientific">Thiorhodovibrio winogradskyi</name>
    <dbReference type="NCBI Taxonomy" id="77007"/>
    <lineage>
        <taxon>Bacteria</taxon>
        <taxon>Pseudomonadati</taxon>
        <taxon>Pseudomonadota</taxon>
        <taxon>Gammaproteobacteria</taxon>
        <taxon>Chromatiales</taxon>
        <taxon>Chromatiaceae</taxon>
        <taxon>Thiorhodovibrio</taxon>
    </lineage>
</organism>
<evidence type="ECO:0000259" key="1">
    <source>
        <dbReference type="Pfam" id="PF00534"/>
    </source>
</evidence>
<keyword evidence="4" id="KW-1185">Reference proteome</keyword>
<name>A0ABZ0SI99_9GAMM</name>
<feature type="domain" description="Glycosyl transferase family 1" evidence="1">
    <location>
        <begin position="189"/>
        <end position="354"/>
    </location>
</feature>
<dbReference type="RefSeq" id="WP_328985156.1">
    <property type="nucleotide sequence ID" value="NZ_CP121472.1"/>
</dbReference>
<feature type="domain" description="Glycosyltransferase subfamily 4-like N-terminal" evidence="2">
    <location>
        <begin position="15"/>
        <end position="174"/>
    </location>
</feature>
<dbReference type="Pfam" id="PF13579">
    <property type="entry name" value="Glyco_trans_4_4"/>
    <property type="match status" value="1"/>
</dbReference>
<dbReference type="PANTHER" id="PTHR45947:SF3">
    <property type="entry name" value="SULFOQUINOVOSYL TRANSFERASE SQD2"/>
    <property type="match status" value="1"/>
</dbReference>
<protein>
    <submittedName>
        <fullName evidence="3">D-inositol 3-phosphate glycosyltransferase</fullName>
        <ecNumber evidence="3">2.4.1.250</ecNumber>
    </submittedName>
</protein>
<evidence type="ECO:0000313" key="3">
    <source>
        <dbReference type="EMBL" id="WPL19411.1"/>
    </source>
</evidence>
<proteinExistence type="predicted"/>
<keyword evidence="3" id="KW-0808">Transferase</keyword>
<dbReference type="InterPro" id="IPR050194">
    <property type="entry name" value="Glycosyltransferase_grp1"/>
</dbReference>
<dbReference type="Pfam" id="PF00534">
    <property type="entry name" value="Glycos_transf_1"/>
    <property type="match status" value="1"/>
</dbReference>
<sequence>MKIGLLTASVSRRAGGLYDATRHLAQSLQQTPMEIQILGLKDRETARDLAGWGGLPVQVFGVRGPGFFGYAPMLASALAAAQLDLLHVHGLWMYPSVAGLRWARQQKRPYLITPHGMLDPWAVRNAHWKKRLAGWLYEDAHLRGAACLHALCESEAEAIRVYGLRNPICIIPNGIDRPADAPADSPNWQTDLPDGARVLLYLGRLHPKKGLPNLLLAWSMARQARHSGDEWRLVIAGWDQAGHEDDLKSLARQQGIEDSVHFVGPQFETAKHASYRRADAFIQPSFSEGLPMVVLEAWAYGLPVLMTPQCNLPEGFQAQAALRIAPEPEGISQGLATLFAMADAERVAMGERGRVLVEQRFSWVRIAEQMLAVYQWVLGQGSKPDCVRMD</sequence>
<dbReference type="EC" id="2.4.1.250" evidence="3"/>